<dbReference type="InterPro" id="IPR023378">
    <property type="entry name" value="YheA/YmcA-like_dom_sf"/>
</dbReference>
<dbReference type="RefSeq" id="WP_194561477.1">
    <property type="nucleotide sequence ID" value="NZ_JADKPV010000001.1"/>
</dbReference>
<dbReference type="InterPro" id="IPR016783">
    <property type="entry name" value="Biofilm_formation_YmcA"/>
</dbReference>
<name>A0A8J7G481_9BACL</name>
<dbReference type="AlphaFoldDB" id="A0A8J7G481"/>
<accession>A0A8J7G481</accession>
<dbReference type="InterPro" id="IPR052767">
    <property type="entry name" value="Bact_com_dev_regulator"/>
</dbReference>
<dbReference type="Gene3D" id="1.20.1500.10">
    <property type="entry name" value="YheA/YmcA-like"/>
    <property type="match status" value="1"/>
</dbReference>
<protein>
    <submittedName>
        <fullName evidence="1">RicAFT regulatory complex protein RicA family protein</fullName>
    </submittedName>
</protein>
<gene>
    <name evidence="1" type="ORF">IRY55_01445</name>
</gene>
<dbReference type="Pfam" id="PF06133">
    <property type="entry name" value="Com_YlbF"/>
    <property type="match status" value="1"/>
</dbReference>
<dbReference type="Proteomes" id="UP000622653">
    <property type="component" value="Unassembled WGS sequence"/>
</dbReference>
<proteinExistence type="predicted"/>
<comment type="caution">
    <text evidence="1">The sequence shown here is derived from an EMBL/GenBank/DDBJ whole genome shotgun (WGS) entry which is preliminary data.</text>
</comment>
<reference evidence="1" key="1">
    <citation type="submission" date="2020-11" db="EMBL/GenBank/DDBJ databases">
        <title>Multidrug resistant novel bacterium Savagea serpentis sp. nov., isolated from the scats of a vine snake (Ahaetulla nasuta).</title>
        <authorList>
            <person name="Venkata Ramana V."/>
            <person name="Vikas Patil S."/>
            <person name="Yogita Lugani V."/>
        </authorList>
    </citation>
    <scope>NUCLEOTIDE SEQUENCE</scope>
    <source>
        <strain evidence="1">SN6</strain>
    </source>
</reference>
<evidence type="ECO:0000313" key="1">
    <source>
        <dbReference type="EMBL" id="MBF4500011.1"/>
    </source>
</evidence>
<dbReference type="EMBL" id="JADKPV010000001">
    <property type="protein sequence ID" value="MBF4500011.1"/>
    <property type="molecule type" value="Genomic_DNA"/>
</dbReference>
<dbReference type="PANTHER" id="PTHR38448:SF1">
    <property type="entry name" value="YLBF FAMILY REGULATOR"/>
    <property type="match status" value="1"/>
</dbReference>
<dbReference type="InterPro" id="IPR010368">
    <property type="entry name" value="Com_YlbF"/>
</dbReference>
<dbReference type="SUPFAM" id="SSF158622">
    <property type="entry name" value="YheA/YmcA-like"/>
    <property type="match status" value="1"/>
</dbReference>
<evidence type="ECO:0000313" key="2">
    <source>
        <dbReference type="Proteomes" id="UP000622653"/>
    </source>
</evidence>
<dbReference type="PANTHER" id="PTHR38448">
    <property type="entry name" value="REGULATORY PROTEIN YLBF-RELATED"/>
    <property type="match status" value="1"/>
</dbReference>
<dbReference type="PIRSF" id="PIRSF021287">
    <property type="entry name" value="Biofilm_formation_YmcA"/>
    <property type="match status" value="1"/>
</dbReference>
<sequence length="144" mass="16085">MTKLYTKDEIVEAAQKLAQMIASTEQVEFFKNAEAKINENQKVRESIASLKVLNQQAVNYQQYDKKRAYELTQAKIEKIEEELDAIPVVTEFKQAQIEVNDLLQIVTSAIANTVTTEIIEATGGDVLRGETGSYIQNAGPRTCS</sequence>
<organism evidence="1 2">
    <name type="scientific">Savagea serpentis</name>
    <dbReference type="NCBI Taxonomy" id="2785297"/>
    <lineage>
        <taxon>Bacteria</taxon>
        <taxon>Bacillati</taxon>
        <taxon>Bacillota</taxon>
        <taxon>Bacilli</taxon>
        <taxon>Bacillales</taxon>
        <taxon>Caryophanaceae</taxon>
        <taxon>Savagea</taxon>
    </lineage>
</organism>
<keyword evidence="2" id="KW-1185">Reference proteome</keyword>